<protein>
    <submittedName>
        <fullName evidence="1">Uncharacterized protein</fullName>
    </submittedName>
</protein>
<proteinExistence type="predicted"/>
<dbReference type="PATRIC" id="fig|1339315.3.peg.1818"/>
<dbReference type="RefSeq" id="WP_022348104.1">
    <property type="nucleotide sequence ID" value="NZ_JGCY01000246.1"/>
</dbReference>
<gene>
    <name evidence="1" type="ORF">M124_1021</name>
</gene>
<evidence type="ECO:0000313" key="2">
    <source>
        <dbReference type="Proteomes" id="UP000020529"/>
    </source>
</evidence>
<accession>A0A015SSQ6</accession>
<reference evidence="1 2" key="1">
    <citation type="submission" date="2014-02" db="EMBL/GenBank/DDBJ databases">
        <authorList>
            <person name="Sears C."/>
            <person name="Carroll K."/>
            <person name="Sack B.R."/>
            <person name="Qadri F."/>
            <person name="Myers L.L."/>
            <person name="Chung G.-T."/>
            <person name="Escheverria P."/>
            <person name="Fraser C.M."/>
            <person name="Sadzewicz L."/>
            <person name="Shefchek K.A."/>
            <person name="Tallon L."/>
            <person name="Das S.P."/>
            <person name="Daugherty S."/>
            <person name="Mongodin E.F."/>
        </authorList>
    </citation>
    <scope>NUCLEOTIDE SEQUENCE [LARGE SCALE GENOMIC DNA]</scope>
    <source>
        <strain evidence="2">3988T(B)14</strain>
    </source>
</reference>
<name>A0A015SSQ6_BACFG</name>
<evidence type="ECO:0000313" key="1">
    <source>
        <dbReference type="EMBL" id="EXY75199.1"/>
    </source>
</evidence>
<organism evidence="1 2">
    <name type="scientific">Bacteroides fragilis str. 3988T(B)14</name>
    <dbReference type="NCBI Taxonomy" id="1339315"/>
    <lineage>
        <taxon>Bacteria</taxon>
        <taxon>Pseudomonadati</taxon>
        <taxon>Bacteroidota</taxon>
        <taxon>Bacteroidia</taxon>
        <taxon>Bacteroidales</taxon>
        <taxon>Bacteroidaceae</taxon>
        <taxon>Bacteroides</taxon>
    </lineage>
</organism>
<sequence length="127" mass="14333">MIKYIFCILIGIFFVYGAGYTASIEEAAELPAEVTATFVSQYAGDHSLFNDETAESKVCDAILPHSSFSRELSSSKILKLKLQTAIWLLNASLFHQSERGDTYPDFNHNFIKYSSGYYVYSLEHILI</sequence>
<comment type="caution">
    <text evidence="1">The sequence shown here is derived from an EMBL/GenBank/DDBJ whole genome shotgun (WGS) entry which is preliminary data.</text>
</comment>
<dbReference type="AlphaFoldDB" id="A0A015SSQ6"/>
<dbReference type="Proteomes" id="UP000020529">
    <property type="component" value="Unassembled WGS sequence"/>
</dbReference>
<dbReference type="EMBL" id="JGCY01000246">
    <property type="protein sequence ID" value="EXY75199.1"/>
    <property type="molecule type" value="Genomic_DNA"/>
</dbReference>